<name>A0A2G5VCU3_9PELO</name>
<proteinExistence type="predicted"/>
<comment type="caution">
    <text evidence="1">The sequence shown here is derived from an EMBL/GenBank/DDBJ whole genome shotgun (WGS) entry which is preliminary data.</text>
</comment>
<evidence type="ECO:0000313" key="2">
    <source>
        <dbReference type="Proteomes" id="UP000230233"/>
    </source>
</evidence>
<dbReference type="EMBL" id="PDUG01000002">
    <property type="protein sequence ID" value="PIC49560.1"/>
    <property type="molecule type" value="Genomic_DNA"/>
</dbReference>
<keyword evidence="2" id="KW-1185">Reference proteome</keyword>
<sequence length="277" mass="33357">MESEFPEAVWKNLLKFMRFDQRASLSLHIPRIRSIETTVPLNLDYFRLEPLSLTIDTVIFDFYEFWNFWVPSPPSKKEVEEISKRKHIGNLFFRKADLINRWEKKVPIGITQGEAELKILDYLFGRFEKINIQRLRIDDVEDFLKRIPEKMRNKFLVKELHLAIQSFEEFQKVCGFLKPSPWEKLEFEIEDLKDFELEHKYESLKFPIGSKLTLEVPDQEYLDSIFKFFGISEKLDSETSVISENRKIFGGKVETYKNHIYEICEKWEMWIFEMEIN</sequence>
<dbReference type="AlphaFoldDB" id="A0A2G5VCU3"/>
<accession>A0A2G5VCU3</accession>
<dbReference type="PANTHER" id="PTHR31379:SF1">
    <property type="entry name" value="F-BOX C PROTEIN-RELATED"/>
    <property type="match status" value="1"/>
</dbReference>
<organism evidence="1 2">
    <name type="scientific">Caenorhabditis nigoni</name>
    <dbReference type="NCBI Taxonomy" id="1611254"/>
    <lineage>
        <taxon>Eukaryota</taxon>
        <taxon>Metazoa</taxon>
        <taxon>Ecdysozoa</taxon>
        <taxon>Nematoda</taxon>
        <taxon>Chromadorea</taxon>
        <taxon>Rhabditida</taxon>
        <taxon>Rhabditina</taxon>
        <taxon>Rhabditomorpha</taxon>
        <taxon>Rhabditoidea</taxon>
        <taxon>Rhabditidae</taxon>
        <taxon>Peloderinae</taxon>
        <taxon>Caenorhabditis</taxon>
    </lineage>
</organism>
<dbReference type="PANTHER" id="PTHR31379">
    <property type="entry name" value="F-BOX C PROTEIN-RELATED-RELATED"/>
    <property type="match status" value="1"/>
</dbReference>
<dbReference type="InterPro" id="IPR021942">
    <property type="entry name" value="DUF3557"/>
</dbReference>
<dbReference type="Proteomes" id="UP000230233">
    <property type="component" value="Chromosome II"/>
</dbReference>
<protein>
    <submittedName>
        <fullName evidence="1">Uncharacterized protein</fullName>
    </submittedName>
</protein>
<evidence type="ECO:0000313" key="1">
    <source>
        <dbReference type="EMBL" id="PIC49560.1"/>
    </source>
</evidence>
<gene>
    <name evidence="1" type="primary">Cnig_chr_II.g8125</name>
    <name evidence="1" type="ORF">B9Z55_008125</name>
</gene>
<reference evidence="2" key="1">
    <citation type="submission" date="2017-10" db="EMBL/GenBank/DDBJ databases">
        <title>Rapid genome shrinkage in a self-fertile nematode reveals novel sperm competition proteins.</title>
        <authorList>
            <person name="Yin D."/>
            <person name="Schwarz E.M."/>
            <person name="Thomas C.G."/>
            <person name="Felde R.L."/>
            <person name="Korf I.F."/>
            <person name="Cutter A.D."/>
            <person name="Schartner C.M."/>
            <person name="Ralston E.J."/>
            <person name="Meyer B.J."/>
            <person name="Haag E.S."/>
        </authorList>
    </citation>
    <scope>NUCLEOTIDE SEQUENCE [LARGE SCALE GENOMIC DNA]</scope>
    <source>
        <strain evidence="2">JU1422</strain>
    </source>
</reference>
<dbReference type="OrthoDB" id="10374684at2759"/>